<dbReference type="Proteomes" id="UP001372834">
    <property type="component" value="Unassembled WGS sequence"/>
</dbReference>
<reference evidence="1 2" key="1">
    <citation type="submission" date="2023-10" db="EMBL/GenBank/DDBJ databases">
        <title>Genomes of two closely related lineages of the louse Polyplax serrata with different host specificities.</title>
        <authorList>
            <person name="Martinu J."/>
            <person name="Tarabai H."/>
            <person name="Stefka J."/>
            <person name="Hypsa V."/>
        </authorList>
    </citation>
    <scope>NUCLEOTIDE SEQUENCE [LARGE SCALE GENOMIC DNA]</scope>
    <source>
        <strain evidence="1">HR10_N</strain>
    </source>
</reference>
<name>A0AAN8NZA3_POLSC</name>
<protein>
    <submittedName>
        <fullName evidence="1">Uncharacterized protein</fullName>
    </submittedName>
</protein>
<dbReference type="AlphaFoldDB" id="A0AAN8NZA3"/>
<evidence type="ECO:0000313" key="2">
    <source>
        <dbReference type="Proteomes" id="UP001372834"/>
    </source>
</evidence>
<evidence type="ECO:0000313" key="1">
    <source>
        <dbReference type="EMBL" id="KAK6617374.1"/>
    </source>
</evidence>
<dbReference type="EMBL" id="JAWJWE010000044">
    <property type="protein sequence ID" value="KAK6617374.1"/>
    <property type="molecule type" value="Genomic_DNA"/>
</dbReference>
<proteinExistence type="predicted"/>
<organism evidence="1 2">
    <name type="scientific">Polyplax serrata</name>
    <name type="common">Common mouse louse</name>
    <dbReference type="NCBI Taxonomy" id="468196"/>
    <lineage>
        <taxon>Eukaryota</taxon>
        <taxon>Metazoa</taxon>
        <taxon>Ecdysozoa</taxon>
        <taxon>Arthropoda</taxon>
        <taxon>Hexapoda</taxon>
        <taxon>Insecta</taxon>
        <taxon>Pterygota</taxon>
        <taxon>Neoptera</taxon>
        <taxon>Paraneoptera</taxon>
        <taxon>Psocodea</taxon>
        <taxon>Troctomorpha</taxon>
        <taxon>Phthiraptera</taxon>
        <taxon>Anoplura</taxon>
        <taxon>Polyplacidae</taxon>
        <taxon>Polyplax</taxon>
    </lineage>
</organism>
<accession>A0AAN8NZA3</accession>
<sequence>MRRPRGTCHQFLFGSSTVRSDEEGGEEQENLLNAMALYFTQFPVCLKMAAGPCEDDGESGDNEIHLSVRCNRGESLCWRRHNDSCEPGDILRIVPGPESVPGRCIEDSSFQVR</sequence>
<gene>
    <name evidence="1" type="ORF">RUM43_014383</name>
</gene>
<comment type="caution">
    <text evidence="1">The sequence shown here is derived from an EMBL/GenBank/DDBJ whole genome shotgun (WGS) entry which is preliminary data.</text>
</comment>